<dbReference type="AlphaFoldDB" id="A0AAE0QU19"/>
<reference evidence="1" key="1">
    <citation type="submission" date="2023-06" db="EMBL/GenBank/DDBJ databases">
        <title>Male Hemibagrus guttatus genome.</title>
        <authorList>
            <person name="Bian C."/>
        </authorList>
    </citation>
    <scope>NUCLEOTIDE SEQUENCE</scope>
    <source>
        <strain evidence="1">Male_cb2023</strain>
        <tissue evidence="1">Muscle</tissue>
    </source>
</reference>
<comment type="caution">
    <text evidence="1">The sequence shown here is derived from an EMBL/GenBank/DDBJ whole genome shotgun (WGS) entry which is preliminary data.</text>
</comment>
<sequence length="201" mass="23226">MYSFLILSNLVTPKENLNIFSSATSSSDSVGHEAAWQEAKRKAKEEYENMLLFERQESHWAIFAENLMNSTRAMALSIALELIIKAEEEEKENKDSTLDMMRRVFAEEKASGVRDSMDEYMNCLHMYLHQPIRVLEETQRLEKQLSEQLTRLKNSMLYDNKMSSRSLKHWANGNGMEELSARFSELIAVVPCLWLLGLASH</sequence>
<dbReference type="EMBL" id="JAUCMX010000010">
    <property type="protein sequence ID" value="KAK3532936.1"/>
    <property type="molecule type" value="Genomic_DNA"/>
</dbReference>
<keyword evidence="2" id="KW-1185">Reference proteome</keyword>
<accession>A0AAE0QU19</accession>
<evidence type="ECO:0000313" key="2">
    <source>
        <dbReference type="Proteomes" id="UP001274896"/>
    </source>
</evidence>
<name>A0AAE0QU19_9TELE</name>
<dbReference type="Proteomes" id="UP001274896">
    <property type="component" value="Unassembled WGS sequence"/>
</dbReference>
<gene>
    <name evidence="1" type="ORF">QTP70_003796</name>
</gene>
<protein>
    <submittedName>
        <fullName evidence="1">Uncharacterized protein</fullName>
    </submittedName>
</protein>
<evidence type="ECO:0000313" key="1">
    <source>
        <dbReference type="EMBL" id="KAK3532936.1"/>
    </source>
</evidence>
<organism evidence="1 2">
    <name type="scientific">Hemibagrus guttatus</name>
    <dbReference type="NCBI Taxonomy" id="175788"/>
    <lineage>
        <taxon>Eukaryota</taxon>
        <taxon>Metazoa</taxon>
        <taxon>Chordata</taxon>
        <taxon>Craniata</taxon>
        <taxon>Vertebrata</taxon>
        <taxon>Euteleostomi</taxon>
        <taxon>Actinopterygii</taxon>
        <taxon>Neopterygii</taxon>
        <taxon>Teleostei</taxon>
        <taxon>Ostariophysi</taxon>
        <taxon>Siluriformes</taxon>
        <taxon>Bagridae</taxon>
        <taxon>Hemibagrus</taxon>
    </lineage>
</organism>
<proteinExistence type="predicted"/>